<sequence>MDAVNLSGTWSKKTRPNNGLTKVADLINDNRTRRVPIVGWVEFHQYTEVATGNTLTVALPVVEAVVDADGEDSHGWAKQVLDMIDALRKERGLGTADDVPAQSGAQLEGQQSFDFDGPDDGEPRQLGEVRLGPDGEHTVPEASGEEILAERAEAAEAGVPAATFSGNDQ</sequence>
<gene>
    <name evidence="2" type="ORF">CLV67_14266</name>
</gene>
<reference evidence="2 3" key="1">
    <citation type="submission" date="2018-03" db="EMBL/GenBank/DDBJ databases">
        <title>Genomic Encyclopedia of Archaeal and Bacterial Type Strains, Phase II (KMG-II): from individual species to whole genera.</title>
        <authorList>
            <person name="Goeker M."/>
        </authorList>
    </citation>
    <scope>NUCLEOTIDE SEQUENCE [LARGE SCALE GENOMIC DNA]</scope>
    <source>
        <strain evidence="2 3">DSM 43146</strain>
    </source>
</reference>
<organism evidence="2 3">
    <name type="scientific">Actinoplanes italicus</name>
    <dbReference type="NCBI Taxonomy" id="113567"/>
    <lineage>
        <taxon>Bacteria</taxon>
        <taxon>Bacillati</taxon>
        <taxon>Actinomycetota</taxon>
        <taxon>Actinomycetes</taxon>
        <taxon>Micromonosporales</taxon>
        <taxon>Micromonosporaceae</taxon>
        <taxon>Actinoplanes</taxon>
    </lineage>
</organism>
<accession>A0A2T0JIK2</accession>
<dbReference type="AlphaFoldDB" id="A0A2T0JIK2"/>
<keyword evidence="3" id="KW-1185">Reference proteome</keyword>
<feature type="region of interest" description="Disordered" evidence="1">
    <location>
        <begin position="94"/>
        <end position="140"/>
    </location>
</feature>
<proteinExistence type="predicted"/>
<protein>
    <submittedName>
        <fullName evidence="2">Uncharacterized protein</fullName>
    </submittedName>
</protein>
<feature type="compositionally biased region" description="Polar residues" evidence="1">
    <location>
        <begin position="103"/>
        <end position="113"/>
    </location>
</feature>
<evidence type="ECO:0000313" key="3">
    <source>
        <dbReference type="Proteomes" id="UP000239415"/>
    </source>
</evidence>
<dbReference type="Proteomes" id="UP000239415">
    <property type="component" value="Unassembled WGS sequence"/>
</dbReference>
<evidence type="ECO:0000313" key="2">
    <source>
        <dbReference type="EMBL" id="PRX07391.1"/>
    </source>
</evidence>
<comment type="caution">
    <text evidence="2">The sequence shown here is derived from an EMBL/GenBank/DDBJ whole genome shotgun (WGS) entry which is preliminary data.</text>
</comment>
<evidence type="ECO:0000256" key="1">
    <source>
        <dbReference type="SAM" id="MobiDB-lite"/>
    </source>
</evidence>
<dbReference type="OrthoDB" id="3292802at2"/>
<feature type="compositionally biased region" description="Basic and acidic residues" evidence="1">
    <location>
        <begin position="121"/>
        <end position="139"/>
    </location>
</feature>
<name>A0A2T0JIK2_9ACTN</name>
<dbReference type="RefSeq" id="WP_106330953.1">
    <property type="nucleotide sequence ID" value="NZ_BOMO01000163.1"/>
</dbReference>
<dbReference type="EMBL" id="PVMZ01000042">
    <property type="protein sequence ID" value="PRX07391.1"/>
    <property type="molecule type" value="Genomic_DNA"/>
</dbReference>